<dbReference type="PATRIC" id="fig|1036673.3.peg.2179"/>
<organism evidence="5 6">
    <name type="scientific">Paenibacillus mucilaginosus (strain KNP414)</name>
    <dbReference type="NCBI Taxonomy" id="1036673"/>
    <lineage>
        <taxon>Bacteria</taxon>
        <taxon>Bacillati</taxon>
        <taxon>Bacillota</taxon>
        <taxon>Bacilli</taxon>
        <taxon>Bacillales</taxon>
        <taxon>Paenibacillaceae</taxon>
        <taxon>Paenibacillus</taxon>
    </lineage>
</organism>
<dbReference type="CDD" id="cd05324">
    <property type="entry name" value="carb_red_PTCR-like_SDR_c"/>
    <property type="match status" value="1"/>
</dbReference>
<dbReference type="SUPFAM" id="SSF51735">
    <property type="entry name" value="NAD(P)-binding Rossmann-fold domains"/>
    <property type="match status" value="1"/>
</dbReference>
<comment type="similarity">
    <text evidence="1 4">Belongs to the short-chain dehydrogenases/reductases (SDR) family.</text>
</comment>
<gene>
    <name evidence="5" type="ordered locus">KNP414_02416</name>
</gene>
<accession>F8F5G6</accession>
<dbReference type="PROSITE" id="PS00061">
    <property type="entry name" value="ADH_SHORT"/>
    <property type="match status" value="1"/>
</dbReference>
<dbReference type="AlphaFoldDB" id="F8F5G6"/>
<name>F8F5G6_PAEMK</name>
<sequence>MSQNSNKIALITGANKGIGFETARRLGQQGITILVGARNKDRGQDAAAKLCAEGVDACFLELEVTNPDSITAAAKEIDEQYGKLDILINNVGIVTGNPETILIPSQTDLKLLKAAFETNFFSMFAVTQSMLPLIHRSDAGRIVNMSSGLGSLTQQSDPTSEFYDHKIFLYNSTKTAVNTITVHLAYELRHTKIKINSADPGFTATDLNGFRGTRTVEQAATVVVRLATLAEDGPTGGFFDENGALSW</sequence>
<dbReference type="InterPro" id="IPR002347">
    <property type="entry name" value="SDR_fam"/>
</dbReference>
<dbReference type="PANTHER" id="PTHR43490">
    <property type="entry name" value="(+)-NEOMENTHOL DEHYDROGENASE"/>
    <property type="match status" value="1"/>
</dbReference>
<evidence type="ECO:0000256" key="3">
    <source>
        <dbReference type="ARBA" id="ARBA00023002"/>
    </source>
</evidence>
<reference evidence="5 6" key="2">
    <citation type="journal article" date="2013" name="Genome Announc.">
        <title>Genome Sequence of Growth-Improving Paenibacillus mucilaginosus Strain KNP414.</title>
        <authorList>
            <person name="Lu J.J."/>
            <person name="Wang J.F."/>
            <person name="Hu X.F."/>
        </authorList>
    </citation>
    <scope>NUCLEOTIDE SEQUENCE [LARGE SCALE GENOMIC DNA]</scope>
    <source>
        <strain evidence="5 6">KNP414</strain>
    </source>
</reference>
<dbReference type="Pfam" id="PF00106">
    <property type="entry name" value="adh_short"/>
    <property type="match status" value="1"/>
</dbReference>
<proteinExistence type="inferred from homology"/>
<evidence type="ECO:0000256" key="2">
    <source>
        <dbReference type="ARBA" id="ARBA00022857"/>
    </source>
</evidence>
<dbReference type="Gene3D" id="3.40.50.720">
    <property type="entry name" value="NAD(P)-binding Rossmann-like Domain"/>
    <property type="match status" value="1"/>
</dbReference>
<dbReference type="InterPro" id="IPR020904">
    <property type="entry name" value="Sc_DH/Rdtase_CS"/>
</dbReference>
<dbReference type="InterPro" id="IPR045313">
    <property type="entry name" value="CBR1-like"/>
</dbReference>
<dbReference type="PRINTS" id="PR00080">
    <property type="entry name" value="SDRFAMILY"/>
</dbReference>
<dbReference type="InterPro" id="IPR036291">
    <property type="entry name" value="NAD(P)-bd_dom_sf"/>
</dbReference>
<evidence type="ECO:0000256" key="1">
    <source>
        <dbReference type="ARBA" id="ARBA00006484"/>
    </source>
</evidence>
<dbReference type="GO" id="GO:0016616">
    <property type="term" value="F:oxidoreductase activity, acting on the CH-OH group of donors, NAD or NADP as acceptor"/>
    <property type="evidence" value="ECO:0007669"/>
    <property type="project" value="InterPro"/>
</dbReference>
<dbReference type="PRINTS" id="PR00081">
    <property type="entry name" value="GDHRDH"/>
</dbReference>
<evidence type="ECO:0000256" key="4">
    <source>
        <dbReference type="RuleBase" id="RU000363"/>
    </source>
</evidence>
<protein>
    <submittedName>
        <fullName evidence="5">Oxidoreductase, short chain dehydrogenase/reductase family</fullName>
    </submittedName>
</protein>
<evidence type="ECO:0000313" key="6">
    <source>
        <dbReference type="Proteomes" id="UP000006620"/>
    </source>
</evidence>
<dbReference type="RefSeq" id="WP_013916138.1">
    <property type="nucleotide sequence ID" value="NC_015690.1"/>
</dbReference>
<dbReference type="Proteomes" id="UP000006620">
    <property type="component" value="Chromosome"/>
</dbReference>
<keyword evidence="2" id="KW-0521">NADP</keyword>
<reference evidence="6" key="1">
    <citation type="submission" date="2011-06" db="EMBL/GenBank/DDBJ databases">
        <title>Complete genome sequence of Paenibacillus mucilaginosus KNP414.</title>
        <authorList>
            <person name="Wang J."/>
            <person name="Hu S."/>
            <person name="Hu X."/>
            <person name="Zhang B."/>
            <person name="Dong D."/>
            <person name="Zhang S."/>
            <person name="Zhao K."/>
            <person name="Wu D."/>
        </authorList>
    </citation>
    <scope>NUCLEOTIDE SEQUENCE [LARGE SCALE GENOMIC DNA]</scope>
    <source>
        <strain evidence="6">KNP414</strain>
    </source>
</reference>
<dbReference type="HOGENOM" id="CLU_010194_9_0_9"/>
<evidence type="ECO:0000313" key="5">
    <source>
        <dbReference type="EMBL" id="AEI40977.1"/>
    </source>
</evidence>
<dbReference type="PANTHER" id="PTHR43490:SF99">
    <property type="entry name" value="SHORT-CHAIN DEHYDROGENASE_REDUCTASE"/>
    <property type="match status" value="1"/>
</dbReference>
<dbReference type="EMBL" id="CP002869">
    <property type="protein sequence ID" value="AEI40977.1"/>
    <property type="molecule type" value="Genomic_DNA"/>
</dbReference>
<dbReference type="KEGG" id="pms:KNP414_02416"/>
<keyword evidence="3" id="KW-0560">Oxidoreductase</keyword>